<sequence>MGRSSPPPQQLNERTFLLASHQHDTDDGDRNTQDGLAEETELTALAVIDDDDDNNCDIDSMDDNDKNDDERSTGRRILELAIPALGALLIDPLLTLADTAFVGRFADSPYELAGMGSATALLTFSFYIFNFLCTATTPLVASKRSSGKEDEAIAVGRQSLSLALALGAVLAFLLIVFRYPLLELMGTAISGEQATGYAVDFLVIRALAAPAVFSISASTGILRGYLDTKTPIFVLLVANVVNFLLDVVLIVFAGMGPAGAALATTTAEWISALLFLFVLSGQLPSADGELGRKEERKNETIAITPTLSIPPWEEVQPLVVASSAVFLRTTILQLFLSVSAALAARGTDMAGGAAASISAHQIAIQLWMLCSYTSDALAAASQGLVADALGRNSHRQVTDISKTVLVYSIVLGSGLATVLWIGFSSQFLLTLFTTNVETQSDLMDIAVLIVLAQPLNSLVFAADGVLQGASKFPYQAKSMAVSATVAGLFFVTIQAMHVSDELFQVWSALIALQFMRGVTSAFKIVDRDGPIRLLLEE</sequence>
<comment type="subcellular location">
    <subcellularLocation>
        <location evidence="1">Membrane</location>
        <topology evidence="1">Multi-pass membrane protein</topology>
    </subcellularLocation>
</comment>
<dbReference type="GO" id="GO:0016020">
    <property type="term" value="C:membrane"/>
    <property type="evidence" value="ECO:0007669"/>
    <property type="project" value="UniProtKB-SubCell"/>
</dbReference>
<evidence type="ECO:0000256" key="6">
    <source>
        <dbReference type="SAM" id="MobiDB-lite"/>
    </source>
</evidence>
<dbReference type="Proteomes" id="UP000693970">
    <property type="component" value="Unassembled WGS sequence"/>
</dbReference>
<dbReference type="InterPro" id="IPR002528">
    <property type="entry name" value="MATE_fam"/>
</dbReference>
<proteinExistence type="inferred from homology"/>
<comment type="caution">
    <text evidence="8">The sequence shown here is derived from an EMBL/GenBank/DDBJ whole genome shotgun (WGS) entry which is preliminary data.</text>
</comment>
<gene>
    <name evidence="8" type="ORF">IV203_017869</name>
</gene>
<feature type="transmembrane region" description="Helical" evidence="7">
    <location>
        <begin position="232"/>
        <end position="252"/>
    </location>
</feature>
<accession>A0A9K3Q530</accession>
<evidence type="ECO:0000313" key="8">
    <source>
        <dbReference type="EMBL" id="KAG7371727.1"/>
    </source>
</evidence>
<keyword evidence="4 7" id="KW-1133">Transmembrane helix</keyword>
<dbReference type="GO" id="GO:0042910">
    <property type="term" value="F:xenobiotic transmembrane transporter activity"/>
    <property type="evidence" value="ECO:0007669"/>
    <property type="project" value="InterPro"/>
</dbReference>
<evidence type="ECO:0000256" key="1">
    <source>
        <dbReference type="ARBA" id="ARBA00004141"/>
    </source>
</evidence>
<keyword evidence="5 7" id="KW-0472">Membrane</keyword>
<dbReference type="AlphaFoldDB" id="A0A9K3Q530"/>
<feature type="transmembrane region" description="Helical" evidence="7">
    <location>
        <begin position="77"/>
        <end position="97"/>
    </location>
</feature>
<dbReference type="EMBL" id="JAGRRH010000003">
    <property type="protein sequence ID" value="KAG7371727.1"/>
    <property type="molecule type" value="Genomic_DNA"/>
</dbReference>
<keyword evidence="3 7" id="KW-0812">Transmembrane</keyword>
<feature type="transmembrane region" description="Helical" evidence="7">
    <location>
        <begin position="202"/>
        <end position="225"/>
    </location>
</feature>
<evidence type="ECO:0000256" key="4">
    <source>
        <dbReference type="ARBA" id="ARBA00022989"/>
    </source>
</evidence>
<evidence type="ECO:0000256" key="7">
    <source>
        <dbReference type="SAM" id="Phobius"/>
    </source>
</evidence>
<feature type="compositionally biased region" description="Acidic residues" evidence="6">
    <location>
        <begin position="51"/>
        <end position="67"/>
    </location>
</feature>
<evidence type="ECO:0000256" key="5">
    <source>
        <dbReference type="ARBA" id="ARBA00023136"/>
    </source>
</evidence>
<evidence type="ECO:0000256" key="2">
    <source>
        <dbReference type="ARBA" id="ARBA00010199"/>
    </source>
</evidence>
<comment type="similarity">
    <text evidence="2">Belongs to the multi antimicrobial extrusion (MATE) (TC 2.A.66.1) family.</text>
</comment>
<dbReference type="OrthoDB" id="199000at2759"/>
<feature type="transmembrane region" description="Helical" evidence="7">
    <location>
        <begin position="117"/>
        <end position="141"/>
    </location>
</feature>
<reference evidence="8" key="2">
    <citation type="submission" date="2021-04" db="EMBL/GenBank/DDBJ databases">
        <authorList>
            <person name="Podell S."/>
        </authorList>
    </citation>
    <scope>NUCLEOTIDE SEQUENCE</scope>
    <source>
        <strain evidence="8">Hildebrandi</strain>
    </source>
</reference>
<name>A0A9K3Q530_9STRA</name>
<feature type="transmembrane region" description="Helical" evidence="7">
    <location>
        <begin position="162"/>
        <end position="182"/>
    </location>
</feature>
<feature type="region of interest" description="Disordered" evidence="6">
    <location>
        <begin position="1"/>
        <end position="38"/>
    </location>
</feature>
<keyword evidence="9" id="KW-1185">Reference proteome</keyword>
<reference evidence="8" key="1">
    <citation type="journal article" date="2021" name="Sci. Rep.">
        <title>Diploid genomic architecture of Nitzschia inconspicua, an elite biomass production diatom.</title>
        <authorList>
            <person name="Oliver A."/>
            <person name="Podell S."/>
            <person name="Pinowska A."/>
            <person name="Traller J.C."/>
            <person name="Smith S.R."/>
            <person name="McClure R."/>
            <person name="Beliaev A."/>
            <person name="Bohutskyi P."/>
            <person name="Hill E.A."/>
            <person name="Rabines A."/>
            <person name="Zheng H."/>
            <person name="Allen L.Z."/>
            <person name="Kuo A."/>
            <person name="Grigoriev I.V."/>
            <person name="Allen A.E."/>
            <person name="Hazlebeck D."/>
            <person name="Allen E.E."/>
        </authorList>
    </citation>
    <scope>NUCLEOTIDE SEQUENCE</scope>
    <source>
        <strain evidence="8">Hildebrandi</strain>
    </source>
</reference>
<evidence type="ECO:0000256" key="3">
    <source>
        <dbReference type="ARBA" id="ARBA00022692"/>
    </source>
</evidence>
<evidence type="ECO:0000313" key="9">
    <source>
        <dbReference type="Proteomes" id="UP000693970"/>
    </source>
</evidence>
<protein>
    <submittedName>
        <fullName evidence="8">MATE efflux family protein</fullName>
    </submittedName>
</protein>
<organism evidence="8 9">
    <name type="scientific">Nitzschia inconspicua</name>
    <dbReference type="NCBI Taxonomy" id="303405"/>
    <lineage>
        <taxon>Eukaryota</taxon>
        <taxon>Sar</taxon>
        <taxon>Stramenopiles</taxon>
        <taxon>Ochrophyta</taxon>
        <taxon>Bacillariophyta</taxon>
        <taxon>Bacillariophyceae</taxon>
        <taxon>Bacillariophycidae</taxon>
        <taxon>Bacillariales</taxon>
        <taxon>Bacillariaceae</taxon>
        <taxon>Nitzschia</taxon>
    </lineage>
</organism>
<dbReference type="Pfam" id="PF01554">
    <property type="entry name" value="MatE"/>
    <property type="match status" value="2"/>
</dbReference>
<dbReference type="CDD" id="cd13136">
    <property type="entry name" value="MATE_DinF_like"/>
    <property type="match status" value="1"/>
</dbReference>
<dbReference type="InterPro" id="IPR044644">
    <property type="entry name" value="DinF-like"/>
</dbReference>
<feature type="region of interest" description="Disordered" evidence="6">
    <location>
        <begin position="51"/>
        <end position="71"/>
    </location>
</feature>
<dbReference type="GO" id="GO:0015297">
    <property type="term" value="F:antiporter activity"/>
    <property type="evidence" value="ECO:0007669"/>
    <property type="project" value="InterPro"/>
</dbReference>
<feature type="transmembrane region" description="Helical" evidence="7">
    <location>
        <begin position="258"/>
        <end position="279"/>
    </location>
</feature>
<dbReference type="PANTHER" id="PTHR42893:SF46">
    <property type="entry name" value="PROTEIN DETOXIFICATION 44, CHLOROPLASTIC"/>
    <property type="match status" value="1"/>
</dbReference>
<dbReference type="PANTHER" id="PTHR42893">
    <property type="entry name" value="PROTEIN DETOXIFICATION 44, CHLOROPLASTIC-RELATED"/>
    <property type="match status" value="1"/>
</dbReference>
<dbReference type="NCBIfam" id="TIGR00797">
    <property type="entry name" value="matE"/>
    <property type="match status" value="1"/>
</dbReference>
<feature type="compositionally biased region" description="Basic and acidic residues" evidence="6">
    <location>
        <begin position="21"/>
        <end position="32"/>
    </location>
</feature>
<feature type="transmembrane region" description="Helical" evidence="7">
    <location>
        <begin position="404"/>
        <end position="425"/>
    </location>
</feature>